<comment type="caution">
    <text evidence="3">The sequence shown here is derived from an EMBL/GenBank/DDBJ whole genome shotgun (WGS) entry which is preliminary data.</text>
</comment>
<dbReference type="CDD" id="cd03801">
    <property type="entry name" value="GT4_PimA-like"/>
    <property type="match status" value="1"/>
</dbReference>
<organism evidence="3 4">
    <name type="scientific">Candidatus Azambacteria bacterium GW2011_GWF2_46_32</name>
    <dbReference type="NCBI Taxonomy" id="1618628"/>
    <lineage>
        <taxon>Bacteria</taxon>
        <taxon>Candidatus Azamiibacteriota</taxon>
    </lineage>
</organism>
<dbReference type="PANTHER" id="PTHR45947">
    <property type="entry name" value="SULFOQUINOVOSYL TRANSFERASE SQD2"/>
    <property type="match status" value="1"/>
</dbReference>
<protein>
    <submittedName>
        <fullName evidence="3">Glycosyl transferase group 1</fullName>
    </submittedName>
</protein>
<evidence type="ECO:0000259" key="2">
    <source>
        <dbReference type="Pfam" id="PF13439"/>
    </source>
</evidence>
<dbReference type="GO" id="GO:0016757">
    <property type="term" value="F:glycosyltransferase activity"/>
    <property type="evidence" value="ECO:0007669"/>
    <property type="project" value="InterPro"/>
</dbReference>
<dbReference type="Pfam" id="PF00534">
    <property type="entry name" value="Glycos_transf_1"/>
    <property type="match status" value="1"/>
</dbReference>
<proteinExistence type="predicted"/>
<dbReference type="PANTHER" id="PTHR45947:SF3">
    <property type="entry name" value="SULFOQUINOVOSYL TRANSFERASE SQD2"/>
    <property type="match status" value="1"/>
</dbReference>
<dbReference type="SUPFAM" id="SSF53756">
    <property type="entry name" value="UDP-Glycosyltransferase/glycogen phosphorylase"/>
    <property type="match status" value="1"/>
</dbReference>
<accession>A0A0G1PVR0</accession>
<keyword evidence="3" id="KW-0808">Transferase</keyword>
<dbReference type="EMBL" id="LCMM01000045">
    <property type="protein sequence ID" value="KKU36612.1"/>
    <property type="molecule type" value="Genomic_DNA"/>
</dbReference>
<dbReference type="InterPro" id="IPR028098">
    <property type="entry name" value="Glyco_trans_4-like_N"/>
</dbReference>
<dbReference type="InterPro" id="IPR050194">
    <property type="entry name" value="Glycosyltransferase_grp1"/>
</dbReference>
<dbReference type="Proteomes" id="UP000034856">
    <property type="component" value="Unassembled WGS sequence"/>
</dbReference>
<dbReference type="Gene3D" id="3.40.50.2000">
    <property type="entry name" value="Glycogen Phosphorylase B"/>
    <property type="match status" value="2"/>
</dbReference>
<evidence type="ECO:0000313" key="3">
    <source>
        <dbReference type="EMBL" id="KKU36612.1"/>
    </source>
</evidence>
<dbReference type="Pfam" id="PF13439">
    <property type="entry name" value="Glyco_transf_4"/>
    <property type="match status" value="1"/>
</dbReference>
<evidence type="ECO:0000259" key="1">
    <source>
        <dbReference type="Pfam" id="PF00534"/>
    </source>
</evidence>
<name>A0A0G1PVR0_9BACT</name>
<dbReference type="AlphaFoldDB" id="A0A0G1PVR0"/>
<feature type="domain" description="Glycosyl transferase family 1" evidence="1">
    <location>
        <begin position="119"/>
        <end position="278"/>
    </location>
</feature>
<reference evidence="3 4" key="1">
    <citation type="journal article" date="2015" name="Nature">
        <title>rRNA introns, odd ribosomes, and small enigmatic genomes across a large radiation of phyla.</title>
        <authorList>
            <person name="Brown C.T."/>
            <person name="Hug L.A."/>
            <person name="Thomas B.C."/>
            <person name="Sharon I."/>
            <person name="Castelle C.J."/>
            <person name="Singh A."/>
            <person name="Wilkins M.J."/>
            <person name="Williams K.H."/>
            <person name="Banfield J.F."/>
        </authorList>
    </citation>
    <scope>NUCLEOTIDE SEQUENCE [LARGE SCALE GENOMIC DNA]</scope>
</reference>
<dbReference type="InterPro" id="IPR001296">
    <property type="entry name" value="Glyco_trans_1"/>
</dbReference>
<gene>
    <name evidence="3" type="ORF">UX51_C0045G0006</name>
</gene>
<feature type="domain" description="Glycosyltransferase subfamily 4-like N-terminal" evidence="2">
    <location>
        <begin position="38"/>
        <end position="103"/>
    </location>
</feature>
<sequence length="306" mass="34370">MIDTQDPFFTGLVGYWLKKKFSAQGGSATGGKKPSLEIHFHGDFWGNAFQSEAGIFQLLLSKFIARYADGIRVVSQGIKEKLVNRGIPSEKIVVIPTPVDLEKFKAFEPEKVKQIKDDYFNKKIILYAGRLVKVKNLPLLLKAVARIRNSKHNIVLLIIGEGGERAKLKRMVRRLEIEDVVVFISFAPQKDLVNYYHAADVFVLSSFSESLGKVLIEAGAAGCPVVSTETTGARDIVVDGRTGYLAPIGDENAMVEKILKVLRMEESERKEMAENVRRVLEEKFSQEKSIEKVVTFWNKLTKHDAK</sequence>
<evidence type="ECO:0000313" key="4">
    <source>
        <dbReference type="Proteomes" id="UP000034856"/>
    </source>
</evidence>